<comment type="caution">
    <text evidence="3">The sequence shown here is derived from an EMBL/GenBank/DDBJ whole genome shotgun (WGS) entry which is preliminary data.</text>
</comment>
<name>A0ABV2ENJ7_9CAUL</name>
<accession>A0ABV2ENJ7</accession>
<dbReference type="InterPro" id="IPR029058">
    <property type="entry name" value="AB_hydrolase_fold"/>
</dbReference>
<dbReference type="Proteomes" id="UP001549110">
    <property type="component" value="Unassembled WGS sequence"/>
</dbReference>
<feature type="domain" description="BD-FAE-like" evidence="2">
    <location>
        <begin position="40"/>
        <end position="139"/>
    </location>
</feature>
<dbReference type="RefSeq" id="WP_354298379.1">
    <property type="nucleotide sequence ID" value="NZ_JBEPLU010000003.1"/>
</dbReference>
<dbReference type="PANTHER" id="PTHR48081">
    <property type="entry name" value="AB HYDROLASE SUPERFAMILY PROTEIN C4A8.06C"/>
    <property type="match status" value="1"/>
</dbReference>
<dbReference type="Pfam" id="PF20434">
    <property type="entry name" value="BD-FAE"/>
    <property type="match status" value="1"/>
</dbReference>
<dbReference type="SUPFAM" id="SSF53474">
    <property type="entry name" value="alpha/beta-Hydrolases"/>
    <property type="match status" value="1"/>
</dbReference>
<evidence type="ECO:0000256" key="1">
    <source>
        <dbReference type="ARBA" id="ARBA00022801"/>
    </source>
</evidence>
<proteinExistence type="predicted"/>
<dbReference type="PANTHER" id="PTHR48081:SF33">
    <property type="entry name" value="KYNURENINE FORMAMIDASE"/>
    <property type="match status" value="1"/>
</dbReference>
<dbReference type="Gene3D" id="3.40.50.1820">
    <property type="entry name" value="alpha/beta hydrolase"/>
    <property type="match status" value="1"/>
</dbReference>
<keyword evidence="1" id="KW-0378">Hydrolase</keyword>
<organism evidence="3 4">
    <name type="scientific">Phenylobacterium koreense</name>
    <dbReference type="NCBI Taxonomy" id="266125"/>
    <lineage>
        <taxon>Bacteria</taxon>
        <taxon>Pseudomonadati</taxon>
        <taxon>Pseudomonadota</taxon>
        <taxon>Alphaproteobacteria</taxon>
        <taxon>Caulobacterales</taxon>
        <taxon>Caulobacteraceae</taxon>
        <taxon>Phenylobacterium</taxon>
    </lineage>
</organism>
<gene>
    <name evidence="3" type="ORF">ABID41_003646</name>
</gene>
<evidence type="ECO:0000313" key="4">
    <source>
        <dbReference type="Proteomes" id="UP001549110"/>
    </source>
</evidence>
<reference evidence="3 4" key="1">
    <citation type="submission" date="2024-06" db="EMBL/GenBank/DDBJ databases">
        <title>Genomic Encyclopedia of Type Strains, Phase IV (KMG-IV): sequencing the most valuable type-strain genomes for metagenomic binning, comparative biology and taxonomic classification.</title>
        <authorList>
            <person name="Goeker M."/>
        </authorList>
    </citation>
    <scope>NUCLEOTIDE SEQUENCE [LARGE SCALE GENOMIC DNA]</scope>
    <source>
        <strain evidence="3 4">DSM 17809</strain>
    </source>
</reference>
<keyword evidence="4" id="KW-1185">Reference proteome</keyword>
<dbReference type="EMBL" id="JBEPLU010000003">
    <property type="protein sequence ID" value="MET3528507.1"/>
    <property type="molecule type" value="Genomic_DNA"/>
</dbReference>
<evidence type="ECO:0000313" key="3">
    <source>
        <dbReference type="EMBL" id="MET3528507.1"/>
    </source>
</evidence>
<dbReference type="InterPro" id="IPR050300">
    <property type="entry name" value="GDXG_lipolytic_enzyme"/>
</dbReference>
<sequence>MSTAPIGFADLLARPRAQASVRIAYGPDPLQFGELWLPEGPGPHPTVAMIHGGCWRADLPGLELMDYAAEDLARRGLAVWNIEYRRLGHEGGGYPGTFLDIAAGLDHLRTLAQRHPVDITRAVLCGHSAGGHLAVWALARARLAKTSPLWSADPLLARGAVALAGIIDLAAYHASGPDECGGPGVIDALVGAGRRDGEVYADTSPPSLLPIGARQVVVSGALDYIVPSRFGADYGAAARKAGDEVEVVDFAGAGHFELIDPTSAVWPDIYARLARLLA</sequence>
<protein>
    <submittedName>
        <fullName evidence="3">Acetyl esterase/lipase</fullName>
    </submittedName>
</protein>
<dbReference type="InterPro" id="IPR049492">
    <property type="entry name" value="BD-FAE-like_dom"/>
</dbReference>
<evidence type="ECO:0000259" key="2">
    <source>
        <dbReference type="Pfam" id="PF20434"/>
    </source>
</evidence>